<keyword evidence="1" id="KW-0539">Nucleus</keyword>
<dbReference type="GO" id="GO:0000981">
    <property type="term" value="F:DNA-binding transcription factor activity, RNA polymerase II-specific"/>
    <property type="evidence" value="ECO:0007669"/>
    <property type="project" value="InterPro"/>
</dbReference>
<dbReference type="PROSITE" id="PS50048">
    <property type="entry name" value="ZN2_CY6_FUNGAL_2"/>
    <property type="match status" value="1"/>
</dbReference>
<dbReference type="GO" id="GO:0008270">
    <property type="term" value="F:zinc ion binding"/>
    <property type="evidence" value="ECO:0007669"/>
    <property type="project" value="InterPro"/>
</dbReference>
<feature type="domain" description="Zn(2)-C6 fungal-type" evidence="3">
    <location>
        <begin position="11"/>
        <end position="47"/>
    </location>
</feature>
<proteinExistence type="predicted"/>
<accession>A0AA38S0Z4</accession>
<name>A0AA38S0Z4_9PEZI</name>
<dbReference type="CDD" id="cd12148">
    <property type="entry name" value="fungal_TF_MHR"/>
    <property type="match status" value="1"/>
</dbReference>
<reference evidence="4" key="1">
    <citation type="submission" date="2022-07" db="EMBL/GenBank/DDBJ databases">
        <title>Fungi with potential for degradation of polypropylene.</title>
        <authorList>
            <person name="Gostincar C."/>
        </authorList>
    </citation>
    <scope>NUCLEOTIDE SEQUENCE</scope>
    <source>
        <strain evidence="4">EXF-13287</strain>
    </source>
</reference>
<evidence type="ECO:0000313" key="4">
    <source>
        <dbReference type="EMBL" id="KAJ9165673.1"/>
    </source>
</evidence>
<dbReference type="AlphaFoldDB" id="A0AA38S0Z4"/>
<comment type="caution">
    <text evidence="4">The sequence shown here is derived from an EMBL/GenBank/DDBJ whole genome shotgun (WGS) entry which is preliminary data.</text>
</comment>
<dbReference type="InterPro" id="IPR001138">
    <property type="entry name" value="Zn2Cys6_DnaBD"/>
</dbReference>
<dbReference type="PANTHER" id="PTHR46910">
    <property type="entry name" value="TRANSCRIPTION FACTOR PDR1"/>
    <property type="match status" value="1"/>
</dbReference>
<feature type="compositionally biased region" description="Basic and acidic residues" evidence="2">
    <location>
        <begin position="81"/>
        <end position="94"/>
    </location>
</feature>
<dbReference type="SUPFAM" id="SSF57701">
    <property type="entry name" value="Zn2/Cys6 DNA-binding domain"/>
    <property type="match status" value="1"/>
</dbReference>
<feature type="compositionally biased region" description="Low complexity" evidence="2">
    <location>
        <begin position="463"/>
        <end position="492"/>
    </location>
</feature>
<dbReference type="InterPro" id="IPR050987">
    <property type="entry name" value="AtrR-like"/>
</dbReference>
<feature type="region of interest" description="Disordered" evidence="2">
    <location>
        <begin position="56"/>
        <end position="104"/>
    </location>
</feature>
<dbReference type="CDD" id="cd00067">
    <property type="entry name" value="GAL4"/>
    <property type="match status" value="1"/>
</dbReference>
<dbReference type="Gene3D" id="4.10.240.10">
    <property type="entry name" value="Zn(2)-C6 fungal-type DNA-binding domain"/>
    <property type="match status" value="1"/>
</dbReference>
<protein>
    <submittedName>
        <fullName evidence="4">Transcription factor</fullName>
    </submittedName>
</protein>
<sequence length="676" mass="76395">MPLKRGLERRSCDFCFRRKIKCDRLTRATQGFDKCSPCNVRGRRCYLDNSSDMRIQRRPTITPRNDDVVSGSQGLPPRFSETGEDRDNHDRRSESLASTPRPGDLTLVEDGYVRSPQWSTDFFFNTDDFALSNDSVLFLDQVFMSESLQTEWTAGMPMMNEGNRTLEANNATHNTEDGQATATELRRIKTPVLGDDAGIITKALHAYFDYAALYLPILIADAFWTDFHAGRCSPTLLFAVACRGMPFTNAENKWVFQEQLARTFRESFLEARAAALDDDGAIGLDDLEALALMLDFQYDDTGGPPLHTNLGRLFLTHESLILMMLRSHKHEYDKPNAQSPSGRLTRASERRVLLYWHVYGLDAFDCLDRKQQSLIPDMDAATNQGNTPLQHQAKDYFDAVLGLAIIARKILQALCSAAAKRNGVSPRHVRLMYEALAHWRSHSCPSHLRRSTDNGRNLFDALNNDNNNYNNNNNNNNNNSSSSSNSSSSTSNLAPAQERHLQLRRAVLCALEFNCTMQIEACVSDSRLHGDDELETEQVALQIDFESVRALNEMQQLCKWMRKFEAETRGSTAAHQQQHGLIDLAPNILRNACAGFCYWTCQRGIDICGRQDDRPHAFQAYARSGGSKEERAKIWMKEAQLLRDCVATAVSHKDTAQVLKRLDHQLGLLRALLERL</sequence>
<organism evidence="4 5">
    <name type="scientific">Coniochaeta hoffmannii</name>
    <dbReference type="NCBI Taxonomy" id="91930"/>
    <lineage>
        <taxon>Eukaryota</taxon>
        <taxon>Fungi</taxon>
        <taxon>Dikarya</taxon>
        <taxon>Ascomycota</taxon>
        <taxon>Pezizomycotina</taxon>
        <taxon>Sordariomycetes</taxon>
        <taxon>Sordariomycetidae</taxon>
        <taxon>Coniochaetales</taxon>
        <taxon>Coniochaetaceae</taxon>
        <taxon>Coniochaeta</taxon>
    </lineage>
</organism>
<dbReference type="SMART" id="SM00066">
    <property type="entry name" value="GAL4"/>
    <property type="match status" value="1"/>
</dbReference>
<evidence type="ECO:0000313" key="5">
    <source>
        <dbReference type="Proteomes" id="UP001174691"/>
    </source>
</evidence>
<gene>
    <name evidence="4" type="ORF">NKR19_g213</name>
</gene>
<feature type="region of interest" description="Disordered" evidence="2">
    <location>
        <begin position="455"/>
        <end position="496"/>
    </location>
</feature>
<dbReference type="EMBL" id="JANBVN010000002">
    <property type="protein sequence ID" value="KAJ9165673.1"/>
    <property type="molecule type" value="Genomic_DNA"/>
</dbReference>
<keyword evidence="5" id="KW-1185">Reference proteome</keyword>
<evidence type="ECO:0000259" key="3">
    <source>
        <dbReference type="PROSITE" id="PS50048"/>
    </source>
</evidence>
<evidence type="ECO:0000256" key="2">
    <source>
        <dbReference type="SAM" id="MobiDB-lite"/>
    </source>
</evidence>
<dbReference type="PANTHER" id="PTHR46910:SF1">
    <property type="entry name" value="MISCELLANEOUS ZN(II)2CYS6 TRANSCRIPTION FACTOR (EUROFUNG)-RELATED"/>
    <property type="match status" value="1"/>
</dbReference>
<dbReference type="InterPro" id="IPR036864">
    <property type="entry name" value="Zn2-C6_fun-type_DNA-bd_sf"/>
</dbReference>
<dbReference type="Proteomes" id="UP001174691">
    <property type="component" value="Unassembled WGS sequence"/>
</dbReference>
<evidence type="ECO:0000256" key="1">
    <source>
        <dbReference type="ARBA" id="ARBA00023242"/>
    </source>
</evidence>